<evidence type="ECO:0000313" key="2">
    <source>
        <dbReference type="EMBL" id="CAJ0563941.1"/>
    </source>
</evidence>
<gene>
    <name evidence="2" type="ORF">MSPICULIGERA_LOCUS2641</name>
</gene>
<evidence type="ECO:0000313" key="3">
    <source>
        <dbReference type="Proteomes" id="UP001177023"/>
    </source>
</evidence>
<dbReference type="Proteomes" id="UP001177023">
    <property type="component" value="Unassembled WGS sequence"/>
</dbReference>
<comment type="caution">
    <text evidence="2">The sequence shown here is derived from an EMBL/GenBank/DDBJ whole genome shotgun (WGS) entry which is preliminary data.</text>
</comment>
<evidence type="ECO:0000256" key="1">
    <source>
        <dbReference type="SAM" id="MobiDB-lite"/>
    </source>
</evidence>
<reference evidence="2" key="1">
    <citation type="submission" date="2023-06" db="EMBL/GenBank/DDBJ databases">
        <authorList>
            <person name="Delattre M."/>
        </authorList>
    </citation>
    <scope>NUCLEOTIDE SEQUENCE</scope>
    <source>
        <strain evidence="2">AF72</strain>
    </source>
</reference>
<feature type="region of interest" description="Disordered" evidence="1">
    <location>
        <begin position="116"/>
        <end position="146"/>
    </location>
</feature>
<feature type="non-terminal residue" evidence="2">
    <location>
        <position position="180"/>
    </location>
</feature>
<dbReference type="EMBL" id="CATQJA010000764">
    <property type="protein sequence ID" value="CAJ0563941.1"/>
    <property type="molecule type" value="Genomic_DNA"/>
</dbReference>
<organism evidence="2 3">
    <name type="scientific">Mesorhabditis spiculigera</name>
    <dbReference type="NCBI Taxonomy" id="96644"/>
    <lineage>
        <taxon>Eukaryota</taxon>
        <taxon>Metazoa</taxon>
        <taxon>Ecdysozoa</taxon>
        <taxon>Nematoda</taxon>
        <taxon>Chromadorea</taxon>
        <taxon>Rhabditida</taxon>
        <taxon>Rhabditina</taxon>
        <taxon>Rhabditomorpha</taxon>
        <taxon>Rhabditoidea</taxon>
        <taxon>Rhabditidae</taxon>
        <taxon>Mesorhabditinae</taxon>
        <taxon>Mesorhabditis</taxon>
    </lineage>
</organism>
<name>A0AA36C7S2_9BILA</name>
<proteinExistence type="predicted"/>
<feature type="compositionally biased region" description="Low complexity" evidence="1">
    <location>
        <begin position="116"/>
        <end position="132"/>
    </location>
</feature>
<keyword evidence="3" id="KW-1185">Reference proteome</keyword>
<accession>A0AA36C7S2</accession>
<protein>
    <submittedName>
        <fullName evidence="2">Uncharacterized protein</fullName>
    </submittedName>
</protein>
<sequence>MIRRHKRGGSRDGMAQLCVSPVGPALFFGLIALVDAFQQLEHVVVGDAPRRCRLTQLQVLHEAMRKIYWLQGILSEAPDATGDPLKLEFPIYSGYRRASSWKFVDVQQQPAQNQLLPAHSTDSSACSDDSGSPSPPIQEKRKSADKSVELHGFQYIDLPKYFEARKHKGKTDEAPENPLI</sequence>
<dbReference type="AlphaFoldDB" id="A0AA36C7S2"/>